<sequence length="100" mass="11508">MLHVDDSIVRELRMLAMRFQVEKIVLFGSRARGDHHSRSDIDLAVWGIHDAVRYLDFQEAVEEQIPTLLCFDLVDMEGFCVSDALRDEIGKDGVVIYEKI</sequence>
<feature type="domain" description="Polymerase beta nucleotidyltransferase" evidence="1">
    <location>
        <begin position="15"/>
        <end position="99"/>
    </location>
</feature>
<dbReference type="SUPFAM" id="SSF81301">
    <property type="entry name" value="Nucleotidyltransferase"/>
    <property type="match status" value="1"/>
</dbReference>
<dbReference type="Gene3D" id="3.30.460.10">
    <property type="entry name" value="Beta Polymerase, domain 2"/>
    <property type="match status" value="1"/>
</dbReference>
<dbReference type="EMBL" id="AQFT01000064">
    <property type="protein sequence ID" value="EMZ28443.1"/>
    <property type="molecule type" value="Genomic_DNA"/>
</dbReference>
<keyword evidence="3" id="KW-1185">Reference proteome</keyword>
<gene>
    <name evidence="2" type="ORF">C823_01976</name>
</gene>
<dbReference type="PATRIC" id="fig|1235802.3.peg.2094"/>
<dbReference type="CDD" id="cd05403">
    <property type="entry name" value="NT_KNTase_like"/>
    <property type="match status" value="1"/>
</dbReference>
<dbReference type="InterPro" id="IPR043519">
    <property type="entry name" value="NT_sf"/>
</dbReference>
<dbReference type="eggNOG" id="COG1669">
    <property type="taxonomic scope" value="Bacteria"/>
</dbReference>
<evidence type="ECO:0000259" key="1">
    <source>
        <dbReference type="Pfam" id="PF18765"/>
    </source>
</evidence>
<dbReference type="Pfam" id="PF18765">
    <property type="entry name" value="Polbeta"/>
    <property type="match status" value="1"/>
</dbReference>
<dbReference type="OrthoDB" id="9810452at2"/>
<accession>N2APS7</accession>
<dbReference type="Proteomes" id="UP000012589">
    <property type="component" value="Unassembled WGS sequence"/>
</dbReference>
<evidence type="ECO:0000313" key="2">
    <source>
        <dbReference type="EMBL" id="EMZ28443.1"/>
    </source>
</evidence>
<evidence type="ECO:0000313" key="3">
    <source>
        <dbReference type="Proteomes" id="UP000012589"/>
    </source>
</evidence>
<dbReference type="InterPro" id="IPR041633">
    <property type="entry name" value="Polbeta"/>
</dbReference>
<protein>
    <recommendedName>
        <fullName evidence="1">Polymerase beta nucleotidyltransferase domain-containing protein</fullName>
    </recommendedName>
</protein>
<dbReference type="HOGENOM" id="CLU_130257_5_0_9"/>
<name>N2APS7_9FIRM</name>
<proteinExistence type="predicted"/>
<dbReference type="STRING" id="1235802.C823_01976"/>
<dbReference type="AlphaFoldDB" id="N2APS7"/>
<organism evidence="2 3">
    <name type="scientific">Eubacterium plexicaudatum ASF492</name>
    <dbReference type="NCBI Taxonomy" id="1235802"/>
    <lineage>
        <taxon>Bacteria</taxon>
        <taxon>Bacillati</taxon>
        <taxon>Bacillota</taxon>
        <taxon>Clostridia</taxon>
        <taxon>Eubacteriales</taxon>
        <taxon>Eubacteriaceae</taxon>
        <taxon>Eubacterium</taxon>
    </lineage>
</organism>
<reference evidence="2 3" key="1">
    <citation type="journal article" date="2014" name="Genome Announc.">
        <title>Draft genome sequences of the altered schaedler flora, a defined bacterial community from gnotobiotic mice.</title>
        <authorList>
            <person name="Wannemuehler M.J."/>
            <person name="Overstreet A.M."/>
            <person name="Ward D.V."/>
            <person name="Phillips G.J."/>
        </authorList>
    </citation>
    <scope>NUCLEOTIDE SEQUENCE [LARGE SCALE GENOMIC DNA]</scope>
    <source>
        <strain evidence="2 3">ASF492</strain>
    </source>
</reference>
<comment type="caution">
    <text evidence="2">The sequence shown here is derived from an EMBL/GenBank/DDBJ whole genome shotgun (WGS) entry which is preliminary data.</text>
</comment>